<reference evidence="2" key="1">
    <citation type="submission" date="2002-07" db="EMBL/GenBank/DDBJ databases">
        <title>NEDO human cDNA sequencing project.</title>
        <authorList>
            <person name="Kawakami B."/>
            <person name="Sugiyama A."/>
            <person name="Takemoto M."/>
            <person name="Suzuki Y."/>
            <person name="Hata H."/>
            <person name="Nakagawa K."/>
            <person name="Mizuno S."/>
            <person name="Morinaga M."/>
            <person name="Kawamura M."/>
            <person name="Sugiyama T."/>
            <person name="Irie R."/>
            <person name="Otsuki T."/>
            <person name="Sato H."/>
            <person name="Nishikawa T."/>
            <person name="Nagai K."/>
            <person name="Isogai T."/>
            <person name="Sugano S."/>
        </authorList>
    </citation>
    <scope>NUCLEOTIDE SEQUENCE</scope>
    <source>
        <tissue evidence="2">Testis</tissue>
    </source>
</reference>
<proteinExistence type="evidence at transcript level"/>
<dbReference type="EMBL" id="AK098702">
    <property type="protein sequence ID" value="BAC05387.1"/>
    <property type="molecule type" value="mRNA"/>
</dbReference>
<evidence type="ECO:0000313" key="2">
    <source>
        <dbReference type="EMBL" id="BAC05387.1"/>
    </source>
</evidence>
<name>Q8N7B2_HUMAN</name>
<accession>Q8N7B2</accession>
<protein>
    <submittedName>
        <fullName evidence="2">cDNA FLJ25836 fis, clone TST08317</fullName>
    </submittedName>
</protein>
<feature type="compositionally biased region" description="Polar residues" evidence="1">
    <location>
        <begin position="76"/>
        <end position="85"/>
    </location>
</feature>
<sequence length="139" mass="14537">MEGRGTDVGDGGVVSPGGCLGLQQLHGPPLRWAPGSPRSWGGGRRQKTAGKCQHRPDPGPGPGRGLFSGQCPTPAISPSTKSTARGKSFVAQVPAPLRTLLQNRASHMPALGCRRGPQAPRIWEFGMGLSHRHCGYQAA</sequence>
<feature type="region of interest" description="Disordered" evidence="1">
    <location>
        <begin position="27"/>
        <end position="87"/>
    </location>
</feature>
<evidence type="ECO:0000256" key="1">
    <source>
        <dbReference type="SAM" id="MobiDB-lite"/>
    </source>
</evidence>
<organism evidence="2">
    <name type="scientific">Homo sapiens</name>
    <name type="common">Human</name>
    <dbReference type="NCBI Taxonomy" id="9606"/>
    <lineage>
        <taxon>Eukaryota</taxon>
        <taxon>Metazoa</taxon>
        <taxon>Chordata</taxon>
        <taxon>Craniata</taxon>
        <taxon>Vertebrata</taxon>
        <taxon>Euteleostomi</taxon>
        <taxon>Mammalia</taxon>
        <taxon>Eutheria</taxon>
        <taxon>Euarchontoglires</taxon>
        <taxon>Primates</taxon>
        <taxon>Haplorrhini</taxon>
        <taxon>Catarrhini</taxon>
        <taxon>Hominidae</taxon>
        <taxon>Homo</taxon>
    </lineage>
</organism>
<dbReference type="AlphaFoldDB" id="Q8N7B2"/>